<sequence>MRITNIMMTDASVRSINKNMERLSKAQAQVSTQSKIQQPSDDPVVASRAIRYRSYVARVEQFQENVNNVTSWQKVTDSALSDLSDTIVQQLKELVVKAASTGTLNSSDLSAIKEEVTQLQQSAVDALNTTYGGRYVFGGYATDVAPYSLDSDNNVLFKGQLVSDFTDNGEEQAIKANIGYGSAVSINVEGQAVTGTGDSNLFATFAKVLAGLDSGDGEALTSCLDDIEANLDTILAAQADLGARMNYVSMVGDRLANDYTTYKEIMSSNEDVDIAAASAESATAQVVYEASLSVGVKVMSKSLLDYLA</sequence>
<keyword evidence="3" id="KW-0975">Bacterial flagellum</keyword>
<dbReference type="Gene3D" id="1.20.1330.10">
    <property type="entry name" value="f41 fragment of flagellin, N-terminal domain"/>
    <property type="match status" value="1"/>
</dbReference>
<dbReference type="GO" id="GO:0009424">
    <property type="term" value="C:bacterial-type flagellum hook"/>
    <property type="evidence" value="ECO:0007669"/>
    <property type="project" value="InterPro"/>
</dbReference>
<dbReference type="InterPro" id="IPR046358">
    <property type="entry name" value="Flagellin_C"/>
</dbReference>
<dbReference type="Proteomes" id="UP000320776">
    <property type="component" value="Chromosome"/>
</dbReference>
<comment type="subcellular location">
    <subcellularLocation>
        <location evidence="1">Bacterial flagellum</location>
    </subcellularLocation>
</comment>
<proteinExistence type="inferred from homology"/>
<gene>
    <name evidence="6" type="primary">flgL</name>
    <name evidence="6" type="ORF">SPTER_10440</name>
</gene>
<evidence type="ECO:0000256" key="2">
    <source>
        <dbReference type="ARBA" id="ARBA00005709"/>
    </source>
</evidence>
<evidence type="ECO:0000259" key="5">
    <source>
        <dbReference type="Pfam" id="PF00700"/>
    </source>
</evidence>
<dbReference type="NCBIfam" id="TIGR02550">
    <property type="entry name" value="flagell_flgL"/>
    <property type="match status" value="1"/>
</dbReference>
<dbReference type="Pfam" id="PF00669">
    <property type="entry name" value="Flagellin_N"/>
    <property type="match status" value="1"/>
</dbReference>
<keyword evidence="7" id="KW-1185">Reference proteome</keyword>
<accession>A0A517DQV9</accession>
<dbReference type="InterPro" id="IPR013384">
    <property type="entry name" value="Flagell_FlgL"/>
</dbReference>
<evidence type="ECO:0000313" key="7">
    <source>
        <dbReference type="Proteomes" id="UP000320776"/>
    </source>
</evidence>
<evidence type="ECO:0000259" key="4">
    <source>
        <dbReference type="Pfam" id="PF00669"/>
    </source>
</evidence>
<comment type="similarity">
    <text evidence="2">Belongs to the bacterial flagellin family.</text>
</comment>
<keyword evidence="6" id="KW-0966">Cell projection</keyword>
<dbReference type="KEGG" id="sted:SPTER_10440"/>
<protein>
    <submittedName>
        <fullName evidence="6">Flagellar hook-associated protein 3</fullName>
    </submittedName>
</protein>
<dbReference type="EMBL" id="CP036259">
    <property type="protein sequence ID" value="QDR79749.1"/>
    <property type="molecule type" value="Genomic_DNA"/>
</dbReference>
<keyword evidence="6" id="KW-0969">Cilium</keyword>
<feature type="domain" description="Flagellin N-terminal" evidence="4">
    <location>
        <begin position="5"/>
        <end position="142"/>
    </location>
</feature>
<dbReference type="AlphaFoldDB" id="A0A517DQV9"/>
<dbReference type="PANTHER" id="PTHR42792">
    <property type="entry name" value="FLAGELLIN"/>
    <property type="match status" value="1"/>
</dbReference>
<evidence type="ECO:0000256" key="3">
    <source>
        <dbReference type="ARBA" id="ARBA00023143"/>
    </source>
</evidence>
<dbReference type="OrthoDB" id="9758307at2"/>
<evidence type="ECO:0000313" key="6">
    <source>
        <dbReference type="EMBL" id="QDR79749.1"/>
    </source>
</evidence>
<dbReference type="SUPFAM" id="SSF64518">
    <property type="entry name" value="Phase 1 flagellin"/>
    <property type="match status" value="1"/>
</dbReference>
<feature type="domain" description="Flagellin C-terminal" evidence="5">
    <location>
        <begin position="225"/>
        <end position="307"/>
    </location>
</feature>
<name>A0A517DQV9_9FIRM</name>
<dbReference type="InterPro" id="IPR001029">
    <property type="entry name" value="Flagellin_N"/>
</dbReference>
<dbReference type="GO" id="GO:0071973">
    <property type="term" value="P:bacterial-type flagellum-dependent cell motility"/>
    <property type="evidence" value="ECO:0007669"/>
    <property type="project" value="InterPro"/>
</dbReference>
<organism evidence="6 7">
    <name type="scientific">Sporomusa termitida</name>
    <dbReference type="NCBI Taxonomy" id="2377"/>
    <lineage>
        <taxon>Bacteria</taxon>
        <taxon>Bacillati</taxon>
        <taxon>Bacillota</taxon>
        <taxon>Negativicutes</taxon>
        <taxon>Selenomonadales</taxon>
        <taxon>Sporomusaceae</taxon>
        <taxon>Sporomusa</taxon>
    </lineage>
</organism>
<dbReference type="Pfam" id="PF00700">
    <property type="entry name" value="Flagellin_C"/>
    <property type="match status" value="1"/>
</dbReference>
<dbReference type="GO" id="GO:0005198">
    <property type="term" value="F:structural molecule activity"/>
    <property type="evidence" value="ECO:0007669"/>
    <property type="project" value="InterPro"/>
</dbReference>
<dbReference type="InterPro" id="IPR001492">
    <property type="entry name" value="Flagellin"/>
</dbReference>
<dbReference type="RefSeq" id="WP_144349350.1">
    <property type="nucleotide sequence ID" value="NZ_CP036259.1"/>
</dbReference>
<evidence type="ECO:0000256" key="1">
    <source>
        <dbReference type="ARBA" id="ARBA00004365"/>
    </source>
</evidence>
<dbReference type="PANTHER" id="PTHR42792:SF1">
    <property type="entry name" value="FLAGELLAR HOOK-ASSOCIATED PROTEIN 3"/>
    <property type="match status" value="1"/>
</dbReference>
<reference evidence="6 7" key="1">
    <citation type="submission" date="2019-02" db="EMBL/GenBank/DDBJ databases">
        <title>Closed genome of Sporomusa termitida DSM 4440.</title>
        <authorList>
            <person name="Poehlein A."/>
            <person name="Daniel R."/>
        </authorList>
    </citation>
    <scope>NUCLEOTIDE SEQUENCE [LARGE SCALE GENOMIC DNA]</scope>
    <source>
        <strain evidence="6 7">DSM 4440</strain>
    </source>
</reference>
<keyword evidence="6" id="KW-0282">Flagellum</keyword>